<accession>A0A8A1LFS3</accession>
<sequence>MNQPFKRKQGDSQTLIITTKPNDNQKPEIQNRRPARNLILSPPTMNSFYGYVSLLSFRLTGVIHASRRR</sequence>
<proteinExistence type="predicted"/>
<evidence type="ECO:0000313" key="2">
    <source>
        <dbReference type="EMBL" id="QSS52390.1"/>
    </source>
</evidence>
<dbReference type="AlphaFoldDB" id="A0A8A1LFS3"/>
<dbReference type="Proteomes" id="UP000663419">
    <property type="component" value="Chromosome 2"/>
</dbReference>
<evidence type="ECO:0000256" key="1">
    <source>
        <dbReference type="SAM" id="MobiDB-lite"/>
    </source>
</evidence>
<gene>
    <name evidence="2" type="ORF">I7I53_08009</name>
</gene>
<feature type="region of interest" description="Disordered" evidence="1">
    <location>
        <begin position="1"/>
        <end position="35"/>
    </location>
</feature>
<dbReference type="EMBL" id="CP069103">
    <property type="protein sequence ID" value="QSS52390.1"/>
    <property type="molecule type" value="Genomic_DNA"/>
</dbReference>
<name>A0A8A1LFS3_AJEC8</name>
<reference evidence="2" key="1">
    <citation type="submission" date="2021-01" db="EMBL/GenBank/DDBJ databases">
        <title>Chromosome-level genome assembly of a human fungal pathogen reveals clustering of transcriptionally co-regulated genes.</title>
        <authorList>
            <person name="Voorhies M."/>
            <person name="Cohen S."/>
            <person name="Shea T.P."/>
            <person name="Petrus S."/>
            <person name="Munoz J.F."/>
            <person name="Poplawski S."/>
            <person name="Goldman W.E."/>
            <person name="Michael T."/>
            <person name="Cuomo C.A."/>
            <person name="Sil A."/>
            <person name="Beyhan S."/>
        </authorList>
    </citation>
    <scope>NUCLEOTIDE SEQUENCE</scope>
    <source>
        <strain evidence="2">H88</strain>
    </source>
</reference>
<dbReference type="VEuPathDB" id="FungiDB:I7I53_08009"/>
<organism evidence="2 3">
    <name type="scientific">Ajellomyces capsulatus (strain H88)</name>
    <name type="common">Darling's disease fungus</name>
    <name type="synonym">Histoplasma capsulatum</name>
    <dbReference type="NCBI Taxonomy" id="544711"/>
    <lineage>
        <taxon>Eukaryota</taxon>
        <taxon>Fungi</taxon>
        <taxon>Dikarya</taxon>
        <taxon>Ascomycota</taxon>
        <taxon>Pezizomycotina</taxon>
        <taxon>Eurotiomycetes</taxon>
        <taxon>Eurotiomycetidae</taxon>
        <taxon>Onygenales</taxon>
        <taxon>Ajellomycetaceae</taxon>
        <taxon>Histoplasma</taxon>
    </lineage>
</organism>
<evidence type="ECO:0000313" key="3">
    <source>
        <dbReference type="Proteomes" id="UP000663419"/>
    </source>
</evidence>
<protein>
    <submittedName>
        <fullName evidence="2">Uncharacterized protein</fullName>
    </submittedName>
</protein>
<feature type="compositionally biased region" description="Polar residues" evidence="1">
    <location>
        <begin position="11"/>
        <end position="22"/>
    </location>
</feature>